<comment type="subcellular location">
    <subcellularLocation>
        <location evidence="1">Membrane</location>
        <topology evidence="1">Multi-pass membrane protein</topology>
    </subcellularLocation>
</comment>
<feature type="transmembrane region" description="Helical" evidence="7">
    <location>
        <begin position="322"/>
        <end position="347"/>
    </location>
</feature>
<dbReference type="PROSITE" id="PS50850">
    <property type="entry name" value="MFS"/>
    <property type="match status" value="1"/>
</dbReference>
<evidence type="ECO:0000313" key="10">
    <source>
        <dbReference type="Proteomes" id="UP001265746"/>
    </source>
</evidence>
<feature type="transmembrane region" description="Helical" evidence="7">
    <location>
        <begin position="285"/>
        <end position="310"/>
    </location>
</feature>
<evidence type="ECO:0000259" key="8">
    <source>
        <dbReference type="PROSITE" id="PS50850"/>
    </source>
</evidence>
<dbReference type="InterPro" id="IPR011701">
    <property type="entry name" value="MFS"/>
</dbReference>
<gene>
    <name evidence="9" type="ORF">N8I77_002695</name>
</gene>
<evidence type="ECO:0000256" key="3">
    <source>
        <dbReference type="ARBA" id="ARBA00022692"/>
    </source>
</evidence>
<feature type="transmembrane region" description="Helical" evidence="7">
    <location>
        <begin position="450"/>
        <end position="468"/>
    </location>
</feature>
<name>A0AAD9SUG5_PHOAM</name>
<evidence type="ECO:0000313" key="9">
    <source>
        <dbReference type="EMBL" id="KAK2615974.1"/>
    </source>
</evidence>
<keyword evidence="3 7" id="KW-0812">Transmembrane</keyword>
<evidence type="ECO:0000256" key="5">
    <source>
        <dbReference type="ARBA" id="ARBA00023136"/>
    </source>
</evidence>
<keyword evidence="10" id="KW-1185">Reference proteome</keyword>
<feature type="transmembrane region" description="Helical" evidence="7">
    <location>
        <begin position="359"/>
        <end position="378"/>
    </location>
</feature>
<organism evidence="9 10">
    <name type="scientific">Phomopsis amygdali</name>
    <name type="common">Fusicoccum amygdali</name>
    <dbReference type="NCBI Taxonomy" id="1214568"/>
    <lineage>
        <taxon>Eukaryota</taxon>
        <taxon>Fungi</taxon>
        <taxon>Dikarya</taxon>
        <taxon>Ascomycota</taxon>
        <taxon>Pezizomycotina</taxon>
        <taxon>Sordariomycetes</taxon>
        <taxon>Sordariomycetidae</taxon>
        <taxon>Diaporthales</taxon>
        <taxon>Diaporthaceae</taxon>
        <taxon>Diaporthe</taxon>
    </lineage>
</organism>
<dbReference type="SUPFAM" id="SSF103473">
    <property type="entry name" value="MFS general substrate transporter"/>
    <property type="match status" value="1"/>
</dbReference>
<evidence type="ECO:0000256" key="6">
    <source>
        <dbReference type="SAM" id="MobiDB-lite"/>
    </source>
</evidence>
<dbReference type="GO" id="GO:0022857">
    <property type="term" value="F:transmembrane transporter activity"/>
    <property type="evidence" value="ECO:0007669"/>
    <property type="project" value="InterPro"/>
</dbReference>
<protein>
    <recommendedName>
        <fullName evidence="8">Major facilitator superfamily (MFS) profile domain-containing protein</fullName>
    </recommendedName>
</protein>
<accession>A0AAD9SUG5</accession>
<dbReference type="FunFam" id="1.20.1720.10:FF:000012">
    <property type="entry name" value="MFS toxin efflux pump (AflT)"/>
    <property type="match status" value="1"/>
</dbReference>
<feature type="transmembrane region" description="Helical" evidence="7">
    <location>
        <begin position="215"/>
        <end position="233"/>
    </location>
</feature>
<dbReference type="InterPro" id="IPR020846">
    <property type="entry name" value="MFS_dom"/>
</dbReference>
<dbReference type="EMBL" id="JAUJFL010000001">
    <property type="protein sequence ID" value="KAK2615974.1"/>
    <property type="molecule type" value="Genomic_DNA"/>
</dbReference>
<dbReference type="Gene3D" id="1.20.1250.20">
    <property type="entry name" value="MFS general substrate transporter like domains"/>
    <property type="match status" value="2"/>
</dbReference>
<dbReference type="InterPro" id="IPR036259">
    <property type="entry name" value="MFS_trans_sf"/>
</dbReference>
<proteinExistence type="predicted"/>
<feature type="compositionally biased region" description="Low complexity" evidence="6">
    <location>
        <begin position="1"/>
        <end position="16"/>
    </location>
</feature>
<keyword evidence="4 7" id="KW-1133">Transmembrane helix</keyword>
<dbReference type="AlphaFoldDB" id="A0AAD9SUG5"/>
<dbReference type="Pfam" id="PF07690">
    <property type="entry name" value="MFS_1"/>
    <property type="match status" value="1"/>
</dbReference>
<feature type="domain" description="Major facilitator superfamily (MFS) profile" evidence="8">
    <location>
        <begin position="60"/>
        <end position="546"/>
    </location>
</feature>
<feature type="region of interest" description="Disordered" evidence="6">
    <location>
        <begin position="559"/>
        <end position="579"/>
    </location>
</feature>
<evidence type="ECO:0000256" key="1">
    <source>
        <dbReference type="ARBA" id="ARBA00004141"/>
    </source>
</evidence>
<dbReference type="FunFam" id="1.20.1250.20:FF:000196">
    <property type="entry name" value="MFS toxin efflux pump (AflT)"/>
    <property type="match status" value="1"/>
</dbReference>
<feature type="transmembrane region" description="Helical" evidence="7">
    <location>
        <begin position="59"/>
        <end position="83"/>
    </location>
</feature>
<keyword evidence="2" id="KW-0813">Transport</keyword>
<keyword evidence="5 7" id="KW-0472">Membrane</keyword>
<dbReference type="PANTHER" id="PTHR23501">
    <property type="entry name" value="MAJOR FACILITATOR SUPERFAMILY"/>
    <property type="match status" value="1"/>
</dbReference>
<evidence type="ECO:0000256" key="2">
    <source>
        <dbReference type="ARBA" id="ARBA00022448"/>
    </source>
</evidence>
<feature type="transmembrane region" description="Helical" evidence="7">
    <location>
        <begin position="385"/>
        <end position="404"/>
    </location>
</feature>
<feature type="compositionally biased region" description="Basic and acidic residues" evidence="6">
    <location>
        <begin position="31"/>
        <end position="47"/>
    </location>
</feature>
<reference evidence="9" key="1">
    <citation type="submission" date="2023-06" db="EMBL/GenBank/DDBJ databases">
        <authorList>
            <person name="Noh H."/>
        </authorList>
    </citation>
    <scope>NUCLEOTIDE SEQUENCE</scope>
    <source>
        <strain evidence="9">DUCC20226</strain>
    </source>
</reference>
<comment type="caution">
    <text evidence="9">The sequence shown here is derived from an EMBL/GenBank/DDBJ whole genome shotgun (WGS) entry which is preliminary data.</text>
</comment>
<feature type="transmembrane region" description="Helical" evidence="7">
    <location>
        <begin position="187"/>
        <end position="209"/>
    </location>
</feature>
<dbReference type="GO" id="GO:0005886">
    <property type="term" value="C:plasma membrane"/>
    <property type="evidence" value="ECO:0007669"/>
    <property type="project" value="TreeGrafter"/>
</dbReference>
<feature type="transmembrane region" description="Helical" evidence="7">
    <location>
        <begin position="95"/>
        <end position="113"/>
    </location>
</feature>
<feature type="transmembrane region" description="Helical" evidence="7">
    <location>
        <begin position="416"/>
        <end position="438"/>
    </location>
</feature>
<feature type="transmembrane region" description="Helical" evidence="7">
    <location>
        <begin position="150"/>
        <end position="175"/>
    </location>
</feature>
<feature type="transmembrane region" description="Helical" evidence="7">
    <location>
        <begin position="523"/>
        <end position="543"/>
    </location>
</feature>
<feature type="region of interest" description="Disordered" evidence="6">
    <location>
        <begin position="1"/>
        <end position="48"/>
    </location>
</feature>
<feature type="transmembrane region" description="Helical" evidence="7">
    <location>
        <begin position="125"/>
        <end position="144"/>
    </location>
</feature>
<dbReference type="CDD" id="cd17502">
    <property type="entry name" value="MFS_Azr1_MDR_like"/>
    <property type="match status" value="1"/>
</dbReference>
<evidence type="ECO:0000256" key="4">
    <source>
        <dbReference type="ARBA" id="ARBA00022989"/>
    </source>
</evidence>
<dbReference type="PANTHER" id="PTHR23501:SF153">
    <property type="entry name" value="AFLATOXIN EFFLUX PUMP, PUTATIVE-RELATED"/>
    <property type="match status" value="1"/>
</dbReference>
<feature type="transmembrane region" description="Helical" evidence="7">
    <location>
        <begin position="254"/>
        <end position="273"/>
    </location>
</feature>
<dbReference type="Proteomes" id="UP001265746">
    <property type="component" value="Unassembled WGS sequence"/>
</dbReference>
<evidence type="ECO:0000256" key="7">
    <source>
        <dbReference type="SAM" id="Phobius"/>
    </source>
</evidence>
<sequence>MDNQSEKSISSQSPKSGAETLRGATTPANEKTSREDNSNEHPPRFDDSEQIGLKRKTTLVMVSVFLSVFLVGLDRTIISTAIPQITDEFNSLTDIGWYGSAYLLTCCALQLLFGRIYTFFSIKGTFLASVLLFEAASALCGAAPNSIAFIIGRAISGISAAGIFAGTIVCVVYVIPLHLRPQVQGMMGAVMGVASIAGPLIGGGFTSNVTWRWCFYLNLPIGAAAMIVIYLFLDIPSRDETKLPLKKKLKQLDAPGTSVLIPGVVCLLLALQWGGQTYSWGNGRIVALIVLAGILVIAFVAAQVLLPATATLPPRIFKQRSVVAGFWATICINSGNYVFIYFIPIWFQSIKGSSAAQSGIQTLPLMLSLVAGSIFGGAINGSIGYYTPLAIIGTCIMCCGAGLLTTFEVDTSAGKWIGYQILYGLGLKLCFQVPNLAAQTCLPKKDVPTGLALMLFGSLIGASVFVAVGENVLSNQLVQRLFSLPGFDPSLVASGGVTSLLDSLPQALRATALAAYNEALRQVFVVGLVMSCLAAVGTFSLEWKTVKKDQVAKAAAEDFGVAEKHSSGGKEVGASGPAA</sequence>